<evidence type="ECO:0000313" key="1">
    <source>
        <dbReference type="EMBL" id="KKN14168.1"/>
    </source>
</evidence>
<reference evidence="1" key="1">
    <citation type="journal article" date="2015" name="Nature">
        <title>Complex archaea that bridge the gap between prokaryotes and eukaryotes.</title>
        <authorList>
            <person name="Spang A."/>
            <person name="Saw J.H."/>
            <person name="Jorgensen S.L."/>
            <person name="Zaremba-Niedzwiedzka K."/>
            <person name="Martijn J."/>
            <person name="Lind A.E."/>
            <person name="van Eijk R."/>
            <person name="Schleper C."/>
            <person name="Guy L."/>
            <person name="Ettema T.J."/>
        </authorList>
    </citation>
    <scope>NUCLEOTIDE SEQUENCE</scope>
</reference>
<name>A0A0F9R9T6_9ZZZZ</name>
<dbReference type="AlphaFoldDB" id="A0A0F9R9T6"/>
<gene>
    <name evidence="1" type="ORF">LCGC14_0998770</name>
</gene>
<sequence length="84" mass="9354">MPKLKEVSIDLTIFGRGRSRVRVYRMVFDGPRGGRLSLNVIADTAASAKSKISRKLRLGKSRFTATLIIEKGQFMPRGFSAARL</sequence>
<dbReference type="EMBL" id="LAZR01003844">
    <property type="protein sequence ID" value="KKN14168.1"/>
    <property type="molecule type" value="Genomic_DNA"/>
</dbReference>
<protein>
    <submittedName>
        <fullName evidence="1">Uncharacterized protein</fullName>
    </submittedName>
</protein>
<comment type="caution">
    <text evidence="1">The sequence shown here is derived from an EMBL/GenBank/DDBJ whole genome shotgun (WGS) entry which is preliminary data.</text>
</comment>
<proteinExistence type="predicted"/>
<accession>A0A0F9R9T6</accession>
<organism evidence="1">
    <name type="scientific">marine sediment metagenome</name>
    <dbReference type="NCBI Taxonomy" id="412755"/>
    <lineage>
        <taxon>unclassified sequences</taxon>
        <taxon>metagenomes</taxon>
        <taxon>ecological metagenomes</taxon>
    </lineage>
</organism>